<dbReference type="InterPro" id="IPR020845">
    <property type="entry name" value="AMP-binding_CS"/>
</dbReference>
<dbReference type="Pfam" id="PF13193">
    <property type="entry name" value="AMP-binding_C"/>
    <property type="match status" value="1"/>
</dbReference>
<feature type="domain" description="AMP-binding enzyme C-terminal" evidence="2">
    <location>
        <begin position="457"/>
        <end position="532"/>
    </location>
</feature>
<dbReference type="PROSITE" id="PS00455">
    <property type="entry name" value="AMP_BINDING"/>
    <property type="match status" value="1"/>
</dbReference>
<dbReference type="PANTHER" id="PTHR43767:SF1">
    <property type="entry name" value="NONRIBOSOMAL PEPTIDE SYNTHASE PES1 (EUROFUNG)-RELATED"/>
    <property type="match status" value="1"/>
</dbReference>
<dbReference type="InterPro" id="IPR042099">
    <property type="entry name" value="ANL_N_sf"/>
</dbReference>
<protein>
    <submittedName>
        <fullName evidence="3">Long-chain-fatty-acid--CoA ligase</fullName>
    </submittedName>
</protein>
<name>J4KSA7_9GAMM</name>
<dbReference type="InterPro" id="IPR045851">
    <property type="entry name" value="AMP-bd_C_sf"/>
</dbReference>
<sequence>MIHKKIERHFATVWEYVADKQNDKTAIICNDAKISWKEYDDRSARLANFLKHNGVNKNTKIGLYLHNNLEYLEAQYATFKLECVPINVNYRYKAAELIYLLDNCDAEVVFFQSTYKDEISQIINDLPNIKLWIQVNENDTEIHENAIDYNACIQDFNPIARKNRDERNLYMIYTGGTTGMPKGVMYEHCDFMQAIFGVLKGLDFEVPDTRETFDTAELDHLIEATNNNRVKTLVACPFMHGTGMWLGAFLTHLTGGLVLAIPELGFDPKKVLKAAQDNDITNIVIVGDAFAKPIANELDFAKENGVPYKLDKLNLLISSGVIFSSETKEALLKHCDIRILDLMGSSEGGMGSSVSSRSESIKTAKFKLNPDVIVVSDNGELVEPGSGERGMIGTGGLVPLGYYKDPEKSAKTFKEFQGKRYSFPGDYALVEEDGSITLLGRGSNCINSAGEKIYPEEVEEAIKKNNAIYDCLVVGVDDERFGQKVVAIASVNENQSIDEAELINDTREHISGYKLPKKVIFVANVERAPNGKANYKWAKEIAQANEV</sequence>
<dbReference type="Gene3D" id="3.40.50.12780">
    <property type="entry name" value="N-terminal domain of ligase-like"/>
    <property type="match status" value="1"/>
</dbReference>
<reference evidence="3 4" key="1">
    <citation type="journal article" date="2012" name="ISME J.">
        <title>Genomic insights to SAR86, an abundant and uncultivated marine bacterial lineage.</title>
        <authorList>
            <person name="Dupont C.L."/>
            <person name="Rusch D.B."/>
            <person name="Yooseph S."/>
            <person name="Lombardo M.J."/>
            <person name="Richter R.A."/>
            <person name="Valas R."/>
            <person name="Novotny M."/>
            <person name="Yee-Greenbaum J."/>
            <person name="Selengut J.D."/>
            <person name="Haft D.H."/>
            <person name="Halpern A.L."/>
            <person name="Lasken R.S."/>
            <person name="Nealson K."/>
            <person name="Friedman R."/>
            <person name="Venter J.C."/>
        </authorList>
    </citation>
    <scope>NUCLEOTIDE SEQUENCE [LARGE SCALE GENOMIC DNA]</scope>
</reference>
<dbReference type="InterPro" id="IPR050237">
    <property type="entry name" value="ATP-dep_AMP-bd_enzyme"/>
</dbReference>
<dbReference type="HOGENOM" id="CLU_000022_59_0_6"/>
<dbReference type="SUPFAM" id="SSF56801">
    <property type="entry name" value="Acetyl-CoA synthetase-like"/>
    <property type="match status" value="1"/>
</dbReference>
<dbReference type="NCBIfam" id="NF005863">
    <property type="entry name" value="PRK07798.1"/>
    <property type="match status" value="1"/>
</dbReference>
<dbReference type="Proteomes" id="UP000010116">
    <property type="component" value="Unassembled WGS sequence"/>
</dbReference>
<evidence type="ECO:0000313" key="3">
    <source>
        <dbReference type="EMBL" id="EJP72374.1"/>
    </source>
</evidence>
<dbReference type="EMBL" id="JH611193">
    <property type="protein sequence ID" value="EJP72374.1"/>
    <property type="molecule type" value="Genomic_DNA"/>
</dbReference>
<dbReference type="PANTHER" id="PTHR43767">
    <property type="entry name" value="LONG-CHAIN-FATTY-ACID--COA LIGASE"/>
    <property type="match status" value="1"/>
</dbReference>
<evidence type="ECO:0000313" key="4">
    <source>
        <dbReference type="Proteomes" id="UP000010116"/>
    </source>
</evidence>
<evidence type="ECO:0000259" key="2">
    <source>
        <dbReference type="Pfam" id="PF13193"/>
    </source>
</evidence>
<dbReference type="Gene3D" id="3.30.300.30">
    <property type="match status" value="1"/>
</dbReference>
<proteinExistence type="predicted"/>
<accession>J4KSA7</accession>
<keyword evidence="3" id="KW-0436">Ligase</keyword>
<dbReference type="InterPro" id="IPR000873">
    <property type="entry name" value="AMP-dep_synth/lig_dom"/>
</dbReference>
<dbReference type="AlphaFoldDB" id="J4KSA7"/>
<gene>
    <name evidence="3" type="ORF">NT02SARS_1317</name>
</gene>
<organism evidence="3 4">
    <name type="scientific">SAR86 cluster bacterium SAR86B</name>
    <dbReference type="NCBI Taxonomy" id="1123867"/>
    <lineage>
        <taxon>Bacteria</taxon>
        <taxon>Pseudomonadati</taxon>
        <taxon>Pseudomonadota</taxon>
        <taxon>Gammaproteobacteria</taxon>
        <taxon>SAR86 cluster</taxon>
    </lineage>
</organism>
<evidence type="ECO:0000259" key="1">
    <source>
        <dbReference type="Pfam" id="PF00501"/>
    </source>
</evidence>
<feature type="domain" description="AMP-dependent synthetase/ligase" evidence="1">
    <location>
        <begin position="16"/>
        <end position="392"/>
    </location>
</feature>
<dbReference type="Pfam" id="PF00501">
    <property type="entry name" value="AMP-binding"/>
    <property type="match status" value="1"/>
</dbReference>
<dbReference type="GO" id="GO:0016878">
    <property type="term" value="F:acid-thiol ligase activity"/>
    <property type="evidence" value="ECO:0007669"/>
    <property type="project" value="UniProtKB-ARBA"/>
</dbReference>
<dbReference type="InterPro" id="IPR025110">
    <property type="entry name" value="AMP-bd_C"/>
</dbReference>